<evidence type="ECO:0000313" key="1">
    <source>
        <dbReference type="EMBL" id="MDB0524302.1"/>
    </source>
</evidence>
<proteinExistence type="predicted"/>
<gene>
    <name evidence="1" type="ORF">LBW55_22095</name>
</gene>
<reference evidence="1" key="1">
    <citation type="submission" date="2021-09" db="EMBL/GenBank/DDBJ databases">
        <title>Genomic analysis of Ralstonia spp.</title>
        <authorList>
            <person name="Aburjaile F."/>
            <person name="Ariute J.C."/>
            <person name="Pais A.K.L."/>
            <person name="Albuquerque G.M.R."/>
            <person name="Silva A.M.F."/>
            <person name="Brenig B."/>
            <person name="Azevedo V."/>
            <person name="Matiuzzi M."/>
            <person name="Ramos R."/>
            <person name="Goes-Neto A."/>
            <person name="Soares S."/>
            <person name="Iseppon A.M.B."/>
            <person name="Souza E."/>
            <person name="Gama M."/>
        </authorList>
    </citation>
    <scope>NUCLEOTIDE SEQUENCE</scope>
    <source>
        <strain evidence="1">B4</strain>
    </source>
</reference>
<accession>A0AAE3NID3</accession>
<organism evidence="1 2">
    <name type="scientific">Ralstonia solanacearum</name>
    <name type="common">Pseudomonas solanacearum</name>
    <dbReference type="NCBI Taxonomy" id="305"/>
    <lineage>
        <taxon>Bacteria</taxon>
        <taxon>Pseudomonadati</taxon>
        <taxon>Pseudomonadota</taxon>
        <taxon>Betaproteobacteria</taxon>
        <taxon>Burkholderiales</taxon>
        <taxon>Burkholderiaceae</taxon>
        <taxon>Ralstonia</taxon>
        <taxon>Ralstonia solanacearum species complex</taxon>
    </lineage>
</organism>
<dbReference type="RefSeq" id="WP_184849021.1">
    <property type="nucleotide sequence ID" value="NZ_JABZEH010000001.1"/>
</dbReference>
<dbReference type="AlphaFoldDB" id="A0AAE3NID3"/>
<comment type="caution">
    <text evidence="1">The sequence shown here is derived from an EMBL/GenBank/DDBJ whole genome shotgun (WGS) entry which is preliminary data.</text>
</comment>
<name>A0AAE3NID3_RALSL</name>
<sequence>MKGKNTFSQAEAERIRDLLRQVRAVTTDDQKKLRDRLRIDVGVYISDFTNSKAGFTATDFDDLVSRQMVRIV</sequence>
<evidence type="ECO:0000313" key="2">
    <source>
        <dbReference type="Proteomes" id="UP001143674"/>
    </source>
</evidence>
<dbReference type="Proteomes" id="UP001143674">
    <property type="component" value="Unassembled WGS sequence"/>
</dbReference>
<protein>
    <submittedName>
        <fullName evidence="1">Uncharacterized protein</fullName>
    </submittedName>
</protein>
<dbReference type="EMBL" id="JAIVEX010000013">
    <property type="protein sequence ID" value="MDB0524302.1"/>
    <property type="molecule type" value="Genomic_DNA"/>
</dbReference>